<protein>
    <submittedName>
        <fullName evidence="2">Uncharacterized protein</fullName>
    </submittedName>
</protein>
<feature type="chain" id="PRO_5032297731" evidence="1">
    <location>
        <begin position="33"/>
        <end position="81"/>
    </location>
</feature>
<accession>A0A836C8U8</accession>
<dbReference type="Proteomes" id="UP000664859">
    <property type="component" value="Unassembled WGS sequence"/>
</dbReference>
<evidence type="ECO:0000313" key="2">
    <source>
        <dbReference type="EMBL" id="KAG5176123.1"/>
    </source>
</evidence>
<keyword evidence="3" id="KW-1185">Reference proteome</keyword>
<evidence type="ECO:0000313" key="3">
    <source>
        <dbReference type="Proteomes" id="UP000664859"/>
    </source>
</evidence>
<reference evidence="2" key="1">
    <citation type="submission" date="2021-02" db="EMBL/GenBank/DDBJ databases">
        <title>First Annotated Genome of the Yellow-green Alga Tribonema minus.</title>
        <authorList>
            <person name="Mahan K.M."/>
        </authorList>
    </citation>
    <scope>NUCLEOTIDE SEQUENCE</scope>
    <source>
        <strain evidence="2">UTEX B ZZ1240</strain>
    </source>
</reference>
<keyword evidence="1" id="KW-0732">Signal</keyword>
<dbReference type="AlphaFoldDB" id="A0A836C8U8"/>
<dbReference type="EMBL" id="JAFCMP010000540">
    <property type="protein sequence ID" value="KAG5176123.1"/>
    <property type="molecule type" value="Genomic_DNA"/>
</dbReference>
<feature type="signal peptide" evidence="1">
    <location>
        <begin position="1"/>
        <end position="32"/>
    </location>
</feature>
<name>A0A836C8U8_9STRA</name>
<evidence type="ECO:0000256" key="1">
    <source>
        <dbReference type="SAM" id="SignalP"/>
    </source>
</evidence>
<proteinExistence type="predicted"/>
<comment type="caution">
    <text evidence="2">The sequence shown here is derived from an EMBL/GenBank/DDBJ whole genome shotgun (WGS) entry which is preliminary data.</text>
</comment>
<organism evidence="2 3">
    <name type="scientific">Tribonema minus</name>
    <dbReference type="NCBI Taxonomy" id="303371"/>
    <lineage>
        <taxon>Eukaryota</taxon>
        <taxon>Sar</taxon>
        <taxon>Stramenopiles</taxon>
        <taxon>Ochrophyta</taxon>
        <taxon>PX clade</taxon>
        <taxon>Xanthophyceae</taxon>
        <taxon>Tribonematales</taxon>
        <taxon>Tribonemataceae</taxon>
        <taxon>Tribonema</taxon>
    </lineage>
</organism>
<sequence length="81" mass="8847">MASDTWQQLAFALLRRLRLGLVLCGIIVAVLASKCGTCQQCRCMQHKTCGHVFIRVHYAQPSFQAPLGSLATICFCLGSTC</sequence>
<gene>
    <name evidence="2" type="ORF">JKP88DRAFT_228066</name>
</gene>